<dbReference type="Gene3D" id="4.10.240.10">
    <property type="entry name" value="Zn(2)-C6 fungal-type DNA-binding domain"/>
    <property type="match status" value="1"/>
</dbReference>
<dbReference type="GO" id="GO:0005634">
    <property type="term" value="C:nucleus"/>
    <property type="evidence" value="ECO:0007669"/>
    <property type="project" value="UniProtKB-SubCell"/>
</dbReference>
<gene>
    <name evidence="10" type="ORF">EMPS_08200</name>
</gene>
<evidence type="ECO:0000256" key="2">
    <source>
        <dbReference type="ARBA" id="ARBA00022723"/>
    </source>
</evidence>
<keyword evidence="4" id="KW-0805">Transcription regulation</keyword>
<evidence type="ECO:0000256" key="8">
    <source>
        <dbReference type="SAM" id="MobiDB-lite"/>
    </source>
</evidence>
<feature type="region of interest" description="Disordered" evidence="8">
    <location>
        <begin position="853"/>
        <end position="873"/>
    </location>
</feature>
<feature type="compositionally biased region" description="Polar residues" evidence="8">
    <location>
        <begin position="247"/>
        <end position="258"/>
    </location>
</feature>
<dbReference type="PANTHER" id="PTHR31313">
    <property type="entry name" value="TY1 ENHANCER ACTIVATOR"/>
    <property type="match status" value="1"/>
</dbReference>
<feature type="compositionally biased region" description="Low complexity" evidence="8">
    <location>
        <begin position="551"/>
        <end position="560"/>
    </location>
</feature>
<dbReference type="Proteomes" id="UP000827284">
    <property type="component" value="Unassembled WGS sequence"/>
</dbReference>
<dbReference type="SMART" id="SM00066">
    <property type="entry name" value="GAL4"/>
    <property type="match status" value="1"/>
</dbReference>
<evidence type="ECO:0000256" key="3">
    <source>
        <dbReference type="ARBA" id="ARBA00022833"/>
    </source>
</evidence>
<comment type="caution">
    <text evidence="10">The sequence shown here is derived from an EMBL/GenBank/DDBJ whole genome shotgun (WGS) entry which is preliminary data.</text>
</comment>
<reference evidence="10" key="2">
    <citation type="journal article" date="2022" name="Microbiol. Resour. Announc.">
        <title>Whole-Genome Sequence of Entomortierella parvispora E1425, a Mucoromycotan Fungus Associated with Burkholderiaceae-Related Endosymbiotic Bacteria.</title>
        <authorList>
            <person name="Herlambang A."/>
            <person name="Guo Y."/>
            <person name="Takashima Y."/>
            <person name="Narisawa K."/>
            <person name="Ohta H."/>
            <person name="Nishizawa T."/>
        </authorList>
    </citation>
    <scope>NUCLEOTIDE SEQUENCE</scope>
    <source>
        <strain evidence="10">E1425</strain>
    </source>
</reference>
<feature type="region of interest" description="Disordered" evidence="8">
    <location>
        <begin position="1193"/>
        <end position="1260"/>
    </location>
</feature>
<dbReference type="CDD" id="cd12148">
    <property type="entry name" value="fungal_TF_MHR"/>
    <property type="match status" value="2"/>
</dbReference>
<dbReference type="EMBL" id="BQFW01000011">
    <property type="protein sequence ID" value="GJJ75842.1"/>
    <property type="molecule type" value="Genomic_DNA"/>
</dbReference>
<keyword evidence="2" id="KW-0479">Metal-binding</keyword>
<sequence length="1458" mass="163121">MYSAPTHPSDLCASSLAYEQERQLQDQHHHQDQQHQHQHQHLQQQQQQQVHQLQYHSSHSHQKHQHGLSGNNEGSRQHQWSDGQRVQLFSQDKQTGSFVDLLSPPFQTESRPRTLDPGAQQFSDQPSVHTAGIVTQFSSHYSIHSPHLSLSSTVTRPLTVSSPHCPGEPRKRHKIATSCNRCRQNKRKCDGGVPCSTCKRINVDCCYTDAQLSRALWGDSPLSREKVQGTIAAKKPGADPKKRKSLSSKTGDESTSQPLFAPVQPLSQLSPQPSQLFLPAIPITETGCLIHPDTAASNSSILDLTARAVLSKSYQQSLDHIIGNQSRQMTKMMRVLQPVPPSSPVFSSAMGFAGANPQSQHQPLKQELMEGLLETGLSDPTTLSQQAQLNDDIDSIEAMTPWQHVEMLERQLQVIQQLQQQQQQIFGNKDLDLSQPQRPNGEAPSLLDSEQENFLQDIRAEVHNFALMSKVAPIGGVNNLDADYFSGVHLPDLIPLTMTVAEATATTTEYNISSDVSISGEDKWLSSEAPLSWSSAATMTVSSATTPVSLASSLSTPMSSNPGRHSSPEKKADDVVEFKAARMAADLLAIRRYDIAFRIPRHIHDEVDEIWIPPTTTEQQILDPSAIMTDYPFGDRTKRVPKHLRLIPADADYLINAFFEHAHFYSPVVNRAAVELAMMESDKPHSMLLLNVVFMTACKHLNHTREFDRAIKFRERARELQDLVDDRRRLTVLQACLLGSLVTYGVFRKNASYMAAVLGVHDGRVPMGSSPEKDWHLDSPENNLFPESAYQARLWCFWGLYVRNCVNRLYFGWPNALDNRAVTAELPRIEGCIGIGSTVPSTVPSLLPQKLIGKRRDTRGGRQSNQRIKKRPLVDLQASQGPRQTYCRSNFISSDEEEDEEERGVGGMVSDGSDDDISCPVRVNGMRNIRQNLGSTEGPRTRCLFQKNSHRLQALMEGAQACPVLSYRILVQQSETLIKTRAGEKPDERRDSPTQQMETEEIQAQEMELHMDRMRLLIESKEDATDNGTFARRLFLEEIRLWSIGRRLAVYLSDRSAKRALSFGRPTVNVAFACSSAPARSSFSSVIETKQKDTVDIQGSKATHPSPNTPCGGWQLHPAAEWSEQAWLQDGELQKLQADLIAWERDLPNHLRFRSDVESEDVDHRINGKMSVLIMSYYTMTIMLQSSYLPSIQPGKKASNANSEAQVPSTLSPSQHKSGAARDGSTEGNRKGTNADTSQQGGRPDNSSPTPSFSSGQFTPAEPAWEQDHVLPRRFANPAHKICTELSNTLLHHVEIMLDTYPNWCSIQAKVNHAIMVCMRVACENSKPNMTCPSEREEAQAQFRMGSDLYRRLSVLPEPLTIRDRPVETDVHYMDMVEESFREMLVSTSTMDDDNDDKNEHCERQEPEPEQGNLNLQDGAVSEMGNAQSQMVPPLHIFGNGGERSFDFEFPMPNTDLP</sequence>
<comment type="subcellular location">
    <subcellularLocation>
        <location evidence="1">Nucleus</location>
    </subcellularLocation>
</comment>
<dbReference type="GO" id="GO:0000981">
    <property type="term" value="F:DNA-binding transcription factor activity, RNA polymerase II-specific"/>
    <property type="evidence" value="ECO:0007669"/>
    <property type="project" value="InterPro"/>
</dbReference>
<feature type="compositionally biased region" description="Low complexity" evidence="8">
    <location>
        <begin position="41"/>
        <end position="57"/>
    </location>
</feature>
<name>A0A9P3HGG0_9FUNG</name>
<dbReference type="PANTHER" id="PTHR31313:SF81">
    <property type="entry name" value="TY1 ENHANCER ACTIVATOR"/>
    <property type="match status" value="1"/>
</dbReference>
<keyword evidence="6" id="KW-0804">Transcription</keyword>
<feature type="region of interest" description="Disordered" evidence="8">
    <location>
        <begin position="551"/>
        <end position="572"/>
    </location>
</feature>
<evidence type="ECO:0000259" key="9">
    <source>
        <dbReference type="PROSITE" id="PS50048"/>
    </source>
</evidence>
<feature type="compositionally biased region" description="Polar residues" evidence="8">
    <location>
        <begin position="1231"/>
        <end position="1258"/>
    </location>
</feature>
<feature type="compositionally biased region" description="Basic and acidic residues" evidence="8">
    <location>
        <begin position="1398"/>
        <end position="1407"/>
    </location>
</feature>
<proteinExistence type="predicted"/>
<accession>A0A9P3HGG0</accession>
<evidence type="ECO:0000313" key="10">
    <source>
        <dbReference type="EMBL" id="GJJ75842.1"/>
    </source>
</evidence>
<dbReference type="GO" id="GO:0003677">
    <property type="term" value="F:DNA binding"/>
    <property type="evidence" value="ECO:0007669"/>
    <property type="project" value="UniProtKB-KW"/>
</dbReference>
<dbReference type="GO" id="GO:0008270">
    <property type="term" value="F:zinc ion binding"/>
    <property type="evidence" value="ECO:0007669"/>
    <property type="project" value="InterPro"/>
</dbReference>
<dbReference type="PROSITE" id="PS00463">
    <property type="entry name" value="ZN2_CY6_FUNGAL_1"/>
    <property type="match status" value="1"/>
</dbReference>
<feature type="compositionally biased region" description="Polar residues" evidence="8">
    <location>
        <begin position="1199"/>
        <end position="1217"/>
    </location>
</feature>
<evidence type="ECO:0000313" key="11">
    <source>
        <dbReference type="Proteomes" id="UP000827284"/>
    </source>
</evidence>
<feature type="region of interest" description="Disordered" evidence="8">
    <location>
        <begin position="21"/>
        <end position="82"/>
    </location>
</feature>
<evidence type="ECO:0000256" key="5">
    <source>
        <dbReference type="ARBA" id="ARBA00023125"/>
    </source>
</evidence>
<feature type="domain" description="Zn(2)-C6 fungal-type" evidence="9">
    <location>
        <begin position="178"/>
        <end position="207"/>
    </location>
</feature>
<evidence type="ECO:0000256" key="6">
    <source>
        <dbReference type="ARBA" id="ARBA00023163"/>
    </source>
</evidence>
<evidence type="ECO:0000256" key="7">
    <source>
        <dbReference type="ARBA" id="ARBA00023242"/>
    </source>
</evidence>
<protein>
    <recommendedName>
        <fullName evidence="9">Zn(2)-C6 fungal-type domain-containing protein</fullName>
    </recommendedName>
</protein>
<evidence type="ECO:0000256" key="4">
    <source>
        <dbReference type="ARBA" id="ARBA00023015"/>
    </source>
</evidence>
<keyword evidence="11" id="KW-1185">Reference proteome</keyword>
<feature type="region of interest" description="Disordered" evidence="8">
    <location>
        <begin position="1389"/>
        <end position="1416"/>
    </location>
</feature>
<feature type="region of interest" description="Disordered" evidence="8">
    <location>
        <begin position="979"/>
        <end position="998"/>
    </location>
</feature>
<dbReference type="InterPro" id="IPR051615">
    <property type="entry name" value="Transcr_Regulatory_Elem"/>
</dbReference>
<dbReference type="InterPro" id="IPR036864">
    <property type="entry name" value="Zn2-C6_fun-type_DNA-bd_sf"/>
</dbReference>
<dbReference type="CDD" id="cd00067">
    <property type="entry name" value="GAL4"/>
    <property type="match status" value="1"/>
</dbReference>
<dbReference type="OrthoDB" id="2447714at2759"/>
<organism evidence="10 11">
    <name type="scientific">Entomortierella parvispora</name>
    <dbReference type="NCBI Taxonomy" id="205924"/>
    <lineage>
        <taxon>Eukaryota</taxon>
        <taxon>Fungi</taxon>
        <taxon>Fungi incertae sedis</taxon>
        <taxon>Mucoromycota</taxon>
        <taxon>Mortierellomycotina</taxon>
        <taxon>Mortierellomycetes</taxon>
        <taxon>Mortierellales</taxon>
        <taxon>Mortierellaceae</taxon>
        <taxon>Entomortierella</taxon>
    </lineage>
</organism>
<feature type="compositionally biased region" description="Polar residues" evidence="8">
    <location>
        <begin position="68"/>
        <end position="82"/>
    </location>
</feature>
<feature type="region of interest" description="Disordered" evidence="8">
    <location>
        <begin position="98"/>
        <end position="125"/>
    </location>
</feature>
<dbReference type="InterPro" id="IPR001138">
    <property type="entry name" value="Zn2Cys6_DnaBD"/>
</dbReference>
<feature type="compositionally biased region" description="Basic and acidic residues" evidence="8">
    <location>
        <begin position="21"/>
        <end position="35"/>
    </location>
</feature>
<reference evidence="10" key="1">
    <citation type="submission" date="2021-11" db="EMBL/GenBank/DDBJ databases">
        <authorList>
            <person name="Herlambang A."/>
            <person name="Guo Y."/>
            <person name="Takashima Y."/>
            <person name="Nishizawa T."/>
        </authorList>
    </citation>
    <scope>NUCLEOTIDE SEQUENCE</scope>
    <source>
        <strain evidence="10">E1425</strain>
    </source>
</reference>
<keyword evidence="7" id="KW-0539">Nucleus</keyword>
<keyword evidence="5" id="KW-0238">DNA-binding</keyword>
<keyword evidence="3" id="KW-0862">Zinc</keyword>
<evidence type="ECO:0000256" key="1">
    <source>
        <dbReference type="ARBA" id="ARBA00004123"/>
    </source>
</evidence>
<feature type="region of interest" description="Disordered" evidence="8">
    <location>
        <begin position="229"/>
        <end position="259"/>
    </location>
</feature>
<dbReference type="PROSITE" id="PS50048">
    <property type="entry name" value="ZN2_CY6_FUNGAL_2"/>
    <property type="match status" value="1"/>
</dbReference>
<dbReference type="SUPFAM" id="SSF57701">
    <property type="entry name" value="Zn2/Cys6 DNA-binding domain"/>
    <property type="match status" value="1"/>
</dbReference>
<feature type="region of interest" description="Disordered" evidence="8">
    <location>
        <begin position="892"/>
        <end position="918"/>
    </location>
</feature>
<feature type="compositionally biased region" description="Basic and acidic residues" evidence="8">
    <location>
        <begin position="981"/>
        <end position="992"/>
    </location>
</feature>
<dbReference type="Pfam" id="PF00172">
    <property type="entry name" value="Zn_clus"/>
    <property type="match status" value="1"/>
</dbReference>